<dbReference type="InterPro" id="IPR052177">
    <property type="entry name" value="Divisome_Glycosyl_Hydrolase"/>
</dbReference>
<dbReference type="Pfam" id="PF14871">
    <property type="entry name" value="GHL6"/>
    <property type="match status" value="1"/>
</dbReference>
<accession>A0ABU9VDB2</accession>
<sequence length="661" mass="76731">MFWWERNNLRMIQTNLREVDATLDVDQLVSTLEEFSANTLMMNAGGIFAFYPTDLAYQYQTPFLKEDLLEKVIKKTHEAGIKFIARFDFSKAHEKIYKEKPEWFYRTIEGREVNYHGIVHTCINGYYQQTYSLKIIEEVLTRYEVDGIFFNMFGYQTSDYSSNDYGICHCDNCRTRFKEMYQMDLPVSKDLSNEAYKKYKDFQWKTTQDMLDRIHAVVKKINPHIAISTYNDYKVDIVRKESNTKLTRPHPVWLYSSSENVKSVEDTWDDKLISNCCINAVDLQYRFMGVSKEEVSIRLYESIASGSGLDFCIIGVFDGYSDNKNFPIVKEIFEFHKENEAHFGQLTSVHETALIKPSGPNTFSDKEYVGIFKMLKESHKPFDVICQHECINKEDKLASFQLIIVPDIQEWESEQLNVLLRLHRKGVRIIATGQSFTHAHHAQFLRTLFNAKYVNRTLDNDAAYLLIRDEKDGGENWVFIDGAFTMLQFVDSVDKKYPYISPSSFGPPERAYGHMISEYSGAGIHKTNIGINAFITWQPGTLYSLHGYEEHKRLFLDVLEEVTPRSILKTDATSNVEVFIHSTGNGDMLVQALNLSGFNGVTYMEPIPINQIHFQLDVDQTPHRVTRLTDGREIDFKTGQSTITFQLDQLQRYEAFVVQMR</sequence>
<dbReference type="SUPFAM" id="SSF51445">
    <property type="entry name" value="(Trans)glycosidases"/>
    <property type="match status" value="1"/>
</dbReference>
<evidence type="ECO:0000313" key="1">
    <source>
        <dbReference type="EMBL" id="MEN0641875.1"/>
    </source>
</evidence>
<dbReference type="Gene3D" id="3.40.50.880">
    <property type="match status" value="1"/>
</dbReference>
<dbReference type="InterPro" id="IPR028212">
    <property type="entry name" value="GHL6"/>
</dbReference>
<evidence type="ECO:0000313" key="2">
    <source>
        <dbReference type="Proteomes" id="UP001418796"/>
    </source>
</evidence>
<reference evidence="1 2" key="1">
    <citation type="submission" date="2024-03" db="EMBL/GenBank/DDBJ databases">
        <title>Bacilli Hybrid Assemblies.</title>
        <authorList>
            <person name="Kovac J."/>
        </authorList>
    </citation>
    <scope>NUCLEOTIDE SEQUENCE [LARGE SCALE GENOMIC DNA]</scope>
    <source>
        <strain evidence="1 2">FSL R7-0666</strain>
    </source>
</reference>
<keyword evidence="2" id="KW-1185">Reference proteome</keyword>
<proteinExistence type="predicted"/>
<dbReference type="Proteomes" id="UP001418796">
    <property type="component" value="Unassembled WGS sequence"/>
</dbReference>
<dbReference type="RefSeq" id="WP_343129051.1">
    <property type="nucleotide sequence ID" value="NZ_JBCITK010000001.1"/>
</dbReference>
<dbReference type="InterPro" id="IPR017853">
    <property type="entry name" value="GH"/>
</dbReference>
<organism evidence="1 2">
    <name type="scientific">Alkalicoccobacillus gibsonii</name>
    <dbReference type="NCBI Taxonomy" id="79881"/>
    <lineage>
        <taxon>Bacteria</taxon>
        <taxon>Bacillati</taxon>
        <taxon>Bacillota</taxon>
        <taxon>Bacilli</taxon>
        <taxon>Bacillales</taxon>
        <taxon>Bacillaceae</taxon>
        <taxon>Alkalicoccobacillus</taxon>
    </lineage>
</organism>
<dbReference type="InterPro" id="IPR029062">
    <property type="entry name" value="Class_I_gatase-like"/>
</dbReference>
<comment type="caution">
    <text evidence="1">The sequence shown here is derived from an EMBL/GenBank/DDBJ whole genome shotgun (WGS) entry which is preliminary data.</text>
</comment>
<dbReference type="PANTHER" id="PTHR43405">
    <property type="entry name" value="GLYCOSYL HYDROLASE DIGH"/>
    <property type="match status" value="1"/>
</dbReference>
<dbReference type="Gene3D" id="3.20.20.80">
    <property type="entry name" value="Glycosidases"/>
    <property type="match status" value="1"/>
</dbReference>
<dbReference type="EMBL" id="JBCITK010000001">
    <property type="protein sequence ID" value="MEN0641875.1"/>
    <property type="molecule type" value="Genomic_DNA"/>
</dbReference>
<gene>
    <name evidence="1" type="ORF">MKY91_01710</name>
</gene>
<protein>
    <submittedName>
        <fullName evidence="1">Family 10 glycosylhydrolase</fullName>
    </submittedName>
</protein>
<dbReference type="PANTHER" id="PTHR43405:SF1">
    <property type="entry name" value="GLYCOSYL HYDROLASE DIGH"/>
    <property type="match status" value="1"/>
</dbReference>
<name>A0ABU9VDB2_9BACI</name>